<dbReference type="AlphaFoldDB" id="A0AAE1RV45"/>
<dbReference type="EMBL" id="JAVYJV010000012">
    <property type="protein sequence ID" value="KAK4357814.1"/>
    <property type="molecule type" value="Genomic_DNA"/>
</dbReference>
<comment type="caution">
    <text evidence="1">The sequence shown here is derived from an EMBL/GenBank/DDBJ whole genome shotgun (WGS) entry which is preliminary data.</text>
</comment>
<sequence length="116" mass="12848">MRACLSGLEDTNSPVVKIYDNVGCPLMTVTTHIKEPSNVDILVASYQSKSQDSSESVPEPDLREVEEIKSKVSTAEEEYRKCADVSVATANDSADVEEKMRHNESSLRFALYCSSR</sequence>
<keyword evidence="2" id="KW-1185">Reference proteome</keyword>
<gene>
    <name evidence="1" type="ORF">RND71_023424</name>
</gene>
<accession>A0AAE1RV45</accession>
<evidence type="ECO:0000313" key="1">
    <source>
        <dbReference type="EMBL" id="KAK4357814.1"/>
    </source>
</evidence>
<organism evidence="1 2">
    <name type="scientific">Anisodus tanguticus</name>
    <dbReference type="NCBI Taxonomy" id="243964"/>
    <lineage>
        <taxon>Eukaryota</taxon>
        <taxon>Viridiplantae</taxon>
        <taxon>Streptophyta</taxon>
        <taxon>Embryophyta</taxon>
        <taxon>Tracheophyta</taxon>
        <taxon>Spermatophyta</taxon>
        <taxon>Magnoliopsida</taxon>
        <taxon>eudicotyledons</taxon>
        <taxon>Gunneridae</taxon>
        <taxon>Pentapetalae</taxon>
        <taxon>asterids</taxon>
        <taxon>lamiids</taxon>
        <taxon>Solanales</taxon>
        <taxon>Solanaceae</taxon>
        <taxon>Solanoideae</taxon>
        <taxon>Hyoscyameae</taxon>
        <taxon>Anisodus</taxon>
    </lineage>
</organism>
<evidence type="ECO:0000313" key="2">
    <source>
        <dbReference type="Proteomes" id="UP001291623"/>
    </source>
</evidence>
<dbReference type="Proteomes" id="UP001291623">
    <property type="component" value="Unassembled WGS sequence"/>
</dbReference>
<proteinExistence type="predicted"/>
<reference evidence="1" key="1">
    <citation type="submission" date="2023-12" db="EMBL/GenBank/DDBJ databases">
        <title>Genome assembly of Anisodus tanguticus.</title>
        <authorList>
            <person name="Wang Y.-J."/>
        </authorList>
    </citation>
    <scope>NUCLEOTIDE SEQUENCE</scope>
    <source>
        <strain evidence="1">KB-2021</strain>
        <tissue evidence="1">Leaf</tissue>
    </source>
</reference>
<name>A0AAE1RV45_9SOLA</name>
<protein>
    <submittedName>
        <fullName evidence="1">Uncharacterized protein</fullName>
    </submittedName>
</protein>